<gene>
    <name evidence="16" type="primary">fyuA</name>
    <name evidence="16" type="ORF">GCM10008023_00310</name>
</gene>
<evidence type="ECO:0000256" key="9">
    <source>
        <dbReference type="ARBA" id="ARBA00023136"/>
    </source>
</evidence>
<keyword evidence="16" id="KW-0675">Receptor</keyword>
<evidence type="ECO:0000313" key="17">
    <source>
        <dbReference type="Proteomes" id="UP000652430"/>
    </source>
</evidence>
<dbReference type="InterPro" id="IPR012910">
    <property type="entry name" value="Plug_dom"/>
</dbReference>
<sequence>MNTSDFLRLMATTALITTALPAMAQTEPAPAPTTQPGAPAVAAATGDQAPADQLQDIIVTANRVESSAQKTATALTVYSGADLAAAGVTNVTNLQRIDPSVNIVTSTGAAYVAIRGIASTDVTEIGDPSVPIARDGFFTNRSFSIATSIYDLQRVEVLKGPQGTLFGRNSTGGLISLITRRPGKDLGGNFSLEAGNYKTVNAEAGIDIPLASWAQLRLSGVARRHDGYRELLGVGGRGDDDQTTSGRVTLAVQPFAGFDGMIQYQHDDINNVGDVAAIRPIATILPASFDEKQFVNYAPTFNRINGNRIRWEFSYDRLPLGLTLTYAGGYDSQQWRHALDASGNAANPVNFRQAENPDTWNHEVRLATPQGRAFSAQVGYFHFDESNSLDSGLLQLSGQYAGQYLVRFRYNTKTSSDAVFGQASLRVTDTLKLTAGARYTWDKKDRTGTSQLRCDIAHIPAFLYPIIGCLGNPPILPGLGNGTLRQQRPTFLGGIDWTPTDRNLVYAKYSSGYKSGGFNSNGSAPSVDYGPENVYSWEIGTKNRFADRKLQLNADIFYQNYKGYQASQASPVVSSGSGVFNIGSAKIYGAEAQFIALFGAARLDLNGTYLHAQFDKNIGTVSSTDPVTGAAVSRNVSGNDLPNAPRFALTGGLEYRFDFANGATLTPRVDGKYSTAYYYSVFNDADTRQTAYATGNAQLTYAPAGGHLQISAFVRNFTDKAVFANATRNFTAIPSINTYQFQPPRTYGMRLSFKY</sequence>
<dbReference type="Pfam" id="PF07715">
    <property type="entry name" value="Plug"/>
    <property type="match status" value="1"/>
</dbReference>
<keyword evidence="8 12" id="KW-0798">TonB box</keyword>
<dbReference type="RefSeq" id="WP_189674622.1">
    <property type="nucleotide sequence ID" value="NZ_BNAQ01000001.1"/>
</dbReference>
<dbReference type="PROSITE" id="PS52016">
    <property type="entry name" value="TONB_DEPENDENT_REC_3"/>
    <property type="match status" value="1"/>
</dbReference>
<keyword evidence="3 11" id="KW-1134">Transmembrane beta strand</keyword>
<dbReference type="InterPro" id="IPR039426">
    <property type="entry name" value="TonB-dep_rcpt-like"/>
</dbReference>
<evidence type="ECO:0000256" key="12">
    <source>
        <dbReference type="RuleBase" id="RU003357"/>
    </source>
</evidence>
<comment type="similarity">
    <text evidence="11 12">Belongs to the TonB-dependent receptor family.</text>
</comment>
<keyword evidence="6" id="KW-0408">Iron</keyword>
<evidence type="ECO:0000256" key="4">
    <source>
        <dbReference type="ARBA" id="ARBA00022496"/>
    </source>
</evidence>
<evidence type="ECO:0000256" key="10">
    <source>
        <dbReference type="ARBA" id="ARBA00023237"/>
    </source>
</evidence>
<name>A0ABQ3LF70_9SPHN</name>
<dbReference type="InterPro" id="IPR000531">
    <property type="entry name" value="Beta-barrel_TonB"/>
</dbReference>
<comment type="caution">
    <text evidence="16">The sequence shown here is derived from an EMBL/GenBank/DDBJ whole genome shotgun (WGS) entry which is preliminary data.</text>
</comment>
<evidence type="ECO:0000256" key="11">
    <source>
        <dbReference type="PROSITE-ProRule" id="PRU01360"/>
    </source>
</evidence>
<evidence type="ECO:0000259" key="14">
    <source>
        <dbReference type="Pfam" id="PF00593"/>
    </source>
</evidence>
<dbReference type="Pfam" id="PF00593">
    <property type="entry name" value="TonB_dep_Rec_b-barrel"/>
    <property type="match status" value="1"/>
</dbReference>
<comment type="subcellular location">
    <subcellularLocation>
        <location evidence="1 11">Cell outer membrane</location>
        <topology evidence="1 11">Multi-pass membrane protein</topology>
    </subcellularLocation>
</comment>
<reference evidence="17" key="1">
    <citation type="journal article" date="2019" name="Int. J. Syst. Evol. Microbiol.">
        <title>The Global Catalogue of Microorganisms (GCM) 10K type strain sequencing project: providing services to taxonomists for standard genome sequencing and annotation.</title>
        <authorList>
            <consortium name="The Broad Institute Genomics Platform"/>
            <consortium name="The Broad Institute Genome Sequencing Center for Infectious Disease"/>
            <person name="Wu L."/>
            <person name="Ma J."/>
        </authorList>
    </citation>
    <scope>NUCLEOTIDE SEQUENCE [LARGE SCALE GENOMIC DNA]</scope>
    <source>
        <strain evidence="17">CGMCC 1.8957</strain>
    </source>
</reference>
<evidence type="ECO:0000313" key="16">
    <source>
        <dbReference type="EMBL" id="GHH06875.1"/>
    </source>
</evidence>
<dbReference type="Gene3D" id="2.40.170.20">
    <property type="entry name" value="TonB-dependent receptor, beta-barrel domain"/>
    <property type="match status" value="1"/>
</dbReference>
<dbReference type="Proteomes" id="UP000652430">
    <property type="component" value="Unassembled WGS sequence"/>
</dbReference>
<evidence type="ECO:0000256" key="1">
    <source>
        <dbReference type="ARBA" id="ARBA00004571"/>
    </source>
</evidence>
<keyword evidence="9 11" id="KW-0472">Membrane</keyword>
<keyword evidence="2 11" id="KW-0813">Transport</keyword>
<proteinExistence type="inferred from homology"/>
<keyword evidence="5 11" id="KW-0812">Transmembrane</keyword>
<organism evidence="16 17">
    <name type="scientific">Sphingomonas glacialis</name>
    <dbReference type="NCBI Taxonomy" id="658225"/>
    <lineage>
        <taxon>Bacteria</taxon>
        <taxon>Pseudomonadati</taxon>
        <taxon>Pseudomonadota</taxon>
        <taxon>Alphaproteobacteria</taxon>
        <taxon>Sphingomonadales</taxon>
        <taxon>Sphingomonadaceae</taxon>
        <taxon>Sphingomonas</taxon>
    </lineage>
</organism>
<evidence type="ECO:0000256" key="3">
    <source>
        <dbReference type="ARBA" id="ARBA00022452"/>
    </source>
</evidence>
<evidence type="ECO:0000256" key="13">
    <source>
        <dbReference type="SAM" id="SignalP"/>
    </source>
</evidence>
<evidence type="ECO:0000259" key="15">
    <source>
        <dbReference type="Pfam" id="PF07715"/>
    </source>
</evidence>
<feature type="domain" description="TonB-dependent receptor plug" evidence="15">
    <location>
        <begin position="68"/>
        <end position="173"/>
    </location>
</feature>
<dbReference type="InterPro" id="IPR036942">
    <property type="entry name" value="Beta-barrel_TonB_sf"/>
</dbReference>
<keyword evidence="13" id="KW-0732">Signal</keyword>
<keyword evidence="17" id="KW-1185">Reference proteome</keyword>
<evidence type="ECO:0000256" key="2">
    <source>
        <dbReference type="ARBA" id="ARBA00022448"/>
    </source>
</evidence>
<dbReference type="EMBL" id="BNAQ01000001">
    <property type="protein sequence ID" value="GHH06875.1"/>
    <property type="molecule type" value="Genomic_DNA"/>
</dbReference>
<protein>
    <submittedName>
        <fullName evidence="16">TonB-dependent receptor</fullName>
    </submittedName>
</protein>
<accession>A0ABQ3LF70</accession>
<evidence type="ECO:0000256" key="7">
    <source>
        <dbReference type="ARBA" id="ARBA00023065"/>
    </source>
</evidence>
<evidence type="ECO:0000256" key="6">
    <source>
        <dbReference type="ARBA" id="ARBA00023004"/>
    </source>
</evidence>
<dbReference type="PANTHER" id="PTHR32552">
    <property type="entry name" value="FERRICHROME IRON RECEPTOR-RELATED"/>
    <property type="match status" value="1"/>
</dbReference>
<dbReference type="PANTHER" id="PTHR32552:SF81">
    <property type="entry name" value="TONB-DEPENDENT OUTER MEMBRANE RECEPTOR"/>
    <property type="match status" value="1"/>
</dbReference>
<feature type="chain" id="PRO_5045126902" evidence="13">
    <location>
        <begin position="25"/>
        <end position="755"/>
    </location>
</feature>
<evidence type="ECO:0000256" key="5">
    <source>
        <dbReference type="ARBA" id="ARBA00022692"/>
    </source>
</evidence>
<keyword evidence="4" id="KW-0410">Iron transport</keyword>
<dbReference type="SUPFAM" id="SSF56935">
    <property type="entry name" value="Porins"/>
    <property type="match status" value="1"/>
</dbReference>
<feature type="domain" description="TonB-dependent receptor-like beta-barrel" evidence="14">
    <location>
        <begin position="291"/>
        <end position="716"/>
    </location>
</feature>
<keyword evidence="10 11" id="KW-0998">Cell outer membrane</keyword>
<feature type="signal peptide" evidence="13">
    <location>
        <begin position="1"/>
        <end position="24"/>
    </location>
</feature>
<evidence type="ECO:0000256" key="8">
    <source>
        <dbReference type="ARBA" id="ARBA00023077"/>
    </source>
</evidence>
<keyword evidence="7" id="KW-0406">Ion transport</keyword>